<reference evidence="8 9" key="1">
    <citation type="submission" date="2020-10" db="EMBL/GenBank/DDBJ databases">
        <authorList>
            <person name="Peeters C."/>
        </authorList>
    </citation>
    <scope>NUCLEOTIDE SEQUENCE [LARGE SCALE GENOMIC DNA]</scope>
    <source>
        <strain evidence="8 9">LMG 27952</strain>
    </source>
</reference>
<protein>
    <submittedName>
        <fullName evidence="8">Inner membrane protein YqjF</fullName>
    </submittedName>
</protein>
<dbReference type="InterPro" id="IPR051907">
    <property type="entry name" value="DoxX-like_oxidoreductase"/>
</dbReference>
<evidence type="ECO:0000256" key="3">
    <source>
        <dbReference type="ARBA" id="ARBA00022475"/>
    </source>
</evidence>
<name>A0ABN7HTB7_9BURK</name>
<dbReference type="InterPro" id="IPR032808">
    <property type="entry name" value="DoxX"/>
</dbReference>
<dbReference type="PANTHER" id="PTHR33452">
    <property type="entry name" value="OXIDOREDUCTASE CATD-RELATED"/>
    <property type="match status" value="1"/>
</dbReference>
<dbReference type="RefSeq" id="WP_201696210.1">
    <property type="nucleotide sequence ID" value="NZ_CAJHCQ010000005.1"/>
</dbReference>
<comment type="similarity">
    <text evidence="2">Belongs to the DoxX family.</text>
</comment>
<dbReference type="Pfam" id="PF07681">
    <property type="entry name" value="DoxX"/>
    <property type="match status" value="1"/>
</dbReference>
<evidence type="ECO:0000256" key="2">
    <source>
        <dbReference type="ARBA" id="ARBA00006679"/>
    </source>
</evidence>
<comment type="subcellular location">
    <subcellularLocation>
        <location evidence="1">Cell membrane</location>
        <topology evidence="1">Multi-pass membrane protein</topology>
    </subcellularLocation>
</comment>
<keyword evidence="9" id="KW-1185">Reference proteome</keyword>
<dbReference type="PANTHER" id="PTHR33452:SF1">
    <property type="entry name" value="INNER MEMBRANE PROTEIN YPHA-RELATED"/>
    <property type="match status" value="1"/>
</dbReference>
<keyword evidence="4 7" id="KW-0812">Transmembrane</keyword>
<evidence type="ECO:0000256" key="4">
    <source>
        <dbReference type="ARBA" id="ARBA00022692"/>
    </source>
</evidence>
<evidence type="ECO:0000313" key="9">
    <source>
        <dbReference type="Proteomes" id="UP000656319"/>
    </source>
</evidence>
<comment type="caution">
    <text evidence="8">The sequence shown here is derived from an EMBL/GenBank/DDBJ whole genome shotgun (WGS) entry which is preliminary data.</text>
</comment>
<accession>A0ABN7HTB7</accession>
<feature type="transmembrane region" description="Helical" evidence="7">
    <location>
        <begin position="77"/>
        <end position="96"/>
    </location>
</feature>
<feature type="transmembrane region" description="Helical" evidence="7">
    <location>
        <begin position="50"/>
        <end position="70"/>
    </location>
</feature>
<sequence>MAIANSTGNDLLALAGRFLFASLFVASGVNKLFWPLATIEYVRTFRLPAPLLWCIGSMLLELACAALLVFGYRTRVAAWILAAYCVSTAAIFHHAFADQNQLIQFLTNLAMAGGLLALSIYGAGLFSIDRLIGDGHVEITSNYAQITPSDS</sequence>
<proteinExistence type="inferred from homology"/>
<evidence type="ECO:0000256" key="7">
    <source>
        <dbReference type="SAM" id="Phobius"/>
    </source>
</evidence>
<keyword evidence="5 7" id="KW-1133">Transmembrane helix</keyword>
<gene>
    <name evidence="8" type="primary">yqjF_1</name>
    <name evidence="8" type="ORF">LMG27952_02487</name>
</gene>
<organism evidence="8 9">
    <name type="scientific">Paraburkholderia hiiakae</name>
    <dbReference type="NCBI Taxonomy" id="1081782"/>
    <lineage>
        <taxon>Bacteria</taxon>
        <taxon>Pseudomonadati</taxon>
        <taxon>Pseudomonadota</taxon>
        <taxon>Betaproteobacteria</taxon>
        <taxon>Burkholderiales</taxon>
        <taxon>Burkholderiaceae</taxon>
        <taxon>Paraburkholderia</taxon>
    </lineage>
</organism>
<evidence type="ECO:0000256" key="1">
    <source>
        <dbReference type="ARBA" id="ARBA00004651"/>
    </source>
</evidence>
<dbReference type="EMBL" id="CAJHCQ010000005">
    <property type="protein sequence ID" value="CAD6530797.1"/>
    <property type="molecule type" value="Genomic_DNA"/>
</dbReference>
<feature type="transmembrane region" description="Helical" evidence="7">
    <location>
        <begin position="12"/>
        <end position="30"/>
    </location>
</feature>
<evidence type="ECO:0000256" key="6">
    <source>
        <dbReference type="ARBA" id="ARBA00023136"/>
    </source>
</evidence>
<evidence type="ECO:0000313" key="8">
    <source>
        <dbReference type="EMBL" id="CAD6530797.1"/>
    </source>
</evidence>
<dbReference type="Proteomes" id="UP000656319">
    <property type="component" value="Unassembled WGS sequence"/>
</dbReference>
<keyword evidence="3" id="KW-1003">Cell membrane</keyword>
<feature type="transmembrane region" description="Helical" evidence="7">
    <location>
        <begin position="102"/>
        <end position="126"/>
    </location>
</feature>
<keyword evidence="6 7" id="KW-0472">Membrane</keyword>
<evidence type="ECO:0000256" key="5">
    <source>
        <dbReference type="ARBA" id="ARBA00022989"/>
    </source>
</evidence>